<keyword evidence="2" id="KW-1185">Reference proteome</keyword>
<gene>
    <name evidence="1" type="ORF">SEPCBS57363_005856</name>
</gene>
<protein>
    <submittedName>
        <fullName evidence="1">Uncharacterized protein</fullName>
    </submittedName>
</protein>
<sequence>MATCPPKPFSELTSDIPFGYRNARNSEVEADQRTWEISKVDLNSLLELSSKLNLDSEVTPVMAWCMILAYPRVAELTTKDFERLTDELGSKVRCFGFGAVMEEFEVRDAMVNVLSTKRDAFAIEDE</sequence>
<evidence type="ECO:0000313" key="1">
    <source>
        <dbReference type="EMBL" id="CAK7273842.1"/>
    </source>
</evidence>
<proteinExistence type="predicted"/>
<name>A0ABP0E3W5_9PEZI</name>
<evidence type="ECO:0000313" key="2">
    <source>
        <dbReference type="Proteomes" id="UP001642501"/>
    </source>
</evidence>
<accession>A0ABP0E3W5</accession>
<dbReference type="Proteomes" id="UP001642501">
    <property type="component" value="Unassembled WGS sequence"/>
</dbReference>
<dbReference type="EMBL" id="CAWUOM010000146">
    <property type="protein sequence ID" value="CAK7273842.1"/>
    <property type="molecule type" value="Genomic_DNA"/>
</dbReference>
<organism evidence="1 2">
    <name type="scientific">Sporothrix epigloea</name>
    <dbReference type="NCBI Taxonomy" id="1892477"/>
    <lineage>
        <taxon>Eukaryota</taxon>
        <taxon>Fungi</taxon>
        <taxon>Dikarya</taxon>
        <taxon>Ascomycota</taxon>
        <taxon>Pezizomycotina</taxon>
        <taxon>Sordariomycetes</taxon>
        <taxon>Sordariomycetidae</taxon>
        <taxon>Ophiostomatales</taxon>
        <taxon>Ophiostomataceae</taxon>
        <taxon>Sporothrix</taxon>
    </lineage>
</organism>
<dbReference type="Gene3D" id="1.10.238.100">
    <property type="entry name" value="YAP1 redox domain. Chain B"/>
    <property type="match status" value="1"/>
</dbReference>
<reference evidence="1 2" key="1">
    <citation type="submission" date="2024-01" db="EMBL/GenBank/DDBJ databases">
        <authorList>
            <person name="Allen C."/>
            <person name="Tagirdzhanova G."/>
        </authorList>
    </citation>
    <scope>NUCLEOTIDE SEQUENCE [LARGE SCALE GENOMIC DNA]</scope>
    <source>
        <strain evidence="1 2">CBS 573.63</strain>
    </source>
</reference>
<comment type="caution">
    <text evidence="1">The sequence shown here is derived from an EMBL/GenBank/DDBJ whole genome shotgun (WGS) entry which is preliminary data.</text>
</comment>